<dbReference type="EMBL" id="CDOK01000149">
    <property type="protein sequence ID" value="CEN51577.1"/>
    <property type="molecule type" value="Genomic_DNA"/>
</dbReference>
<dbReference type="Pfam" id="PF01595">
    <property type="entry name" value="CNNM"/>
    <property type="match status" value="1"/>
</dbReference>
<name>A0A0B7INJ1_9FLAO</name>
<feature type="transmembrane region" description="Helical" evidence="2">
    <location>
        <begin position="20"/>
        <end position="46"/>
    </location>
</feature>
<dbReference type="InterPro" id="IPR002550">
    <property type="entry name" value="CNNM"/>
</dbReference>
<feature type="transmembrane region" description="Helical" evidence="2">
    <location>
        <begin position="107"/>
        <end position="131"/>
    </location>
</feature>
<evidence type="ECO:0000256" key="2">
    <source>
        <dbReference type="SAM" id="Phobius"/>
    </source>
</evidence>
<feature type="transmembrane region" description="Helical" evidence="2">
    <location>
        <begin position="75"/>
        <end position="95"/>
    </location>
</feature>
<dbReference type="Proteomes" id="UP000039370">
    <property type="component" value="Unassembled WGS sequence"/>
</dbReference>
<dbReference type="PROSITE" id="PS51846">
    <property type="entry name" value="CNNM"/>
    <property type="match status" value="1"/>
</dbReference>
<sequence length="132" mass="14325">MDSDPPSLFLTLSTIDTTLIVQFVAFLALLLCSALISGAEVALFSFSSTEVNAAREDGTPTGKIIANLLDSPKKLLATILIANNLINISIVLLFVDLGDFLFGKVDYQLFDIISLKTIIDVGLVTFLILLFW</sequence>
<protein>
    <recommendedName>
        <fullName evidence="3">CNNM transmembrane domain-containing protein</fullName>
    </recommendedName>
</protein>
<gene>
    <name evidence="4" type="ORF">CCAN11_2320039</name>
</gene>
<keyword evidence="1 2" id="KW-1133">Transmembrane helix</keyword>
<evidence type="ECO:0000256" key="1">
    <source>
        <dbReference type="PROSITE-ProRule" id="PRU01193"/>
    </source>
</evidence>
<organism evidence="4 5">
    <name type="scientific">Capnocytophaga canimorsus</name>
    <dbReference type="NCBI Taxonomy" id="28188"/>
    <lineage>
        <taxon>Bacteria</taxon>
        <taxon>Pseudomonadati</taxon>
        <taxon>Bacteroidota</taxon>
        <taxon>Flavobacteriia</taxon>
        <taxon>Flavobacteriales</taxon>
        <taxon>Flavobacteriaceae</taxon>
        <taxon>Capnocytophaga</taxon>
    </lineage>
</organism>
<evidence type="ECO:0000259" key="3">
    <source>
        <dbReference type="PROSITE" id="PS51846"/>
    </source>
</evidence>
<evidence type="ECO:0000313" key="4">
    <source>
        <dbReference type="EMBL" id="CEN51577.1"/>
    </source>
</evidence>
<keyword evidence="1 2" id="KW-0812">Transmembrane</keyword>
<dbReference type="AlphaFoldDB" id="A0A0B7INJ1"/>
<feature type="domain" description="CNNM transmembrane" evidence="3">
    <location>
        <begin position="15"/>
        <end position="132"/>
    </location>
</feature>
<proteinExistence type="predicted"/>
<evidence type="ECO:0000313" key="5">
    <source>
        <dbReference type="Proteomes" id="UP000039370"/>
    </source>
</evidence>
<keyword evidence="1 2" id="KW-0472">Membrane</keyword>
<accession>A0A0B7INJ1</accession>
<dbReference type="GO" id="GO:0016020">
    <property type="term" value="C:membrane"/>
    <property type="evidence" value="ECO:0007669"/>
    <property type="project" value="UniProtKB-UniRule"/>
</dbReference>
<reference evidence="5" key="1">
    <citation type="submission" date="2015-01" db="EMBL/GenBank/DDBJ databases">
        <authorList>
            <person name="MANFREDI Pablo"/>
        </authorList>
    </citation>
    <scope>NUCLEOTIDE SEQUENCE [LARGE SCALE GENOMIC DNA]</scope>
    <source>
        <strain evidence="5">Cc11</strain>
    </source>
</reference>